<organism evidence="1 2">
    <name type="scientific">Rosa chinensis</name>
    <name type="common">China rose</name>
    <dbReference type="NCBI Taxonomy" id="74649"/>
    <lineage>
        <taxon>Eukaryota</taxon>
        <taxon>Viridiplantae</taxon>
        <taxon>Streptophyta</taxon>
        <taxon>Embryophyta</taxon>
        <taxon>Tracheophyta</taxon>
        <taxon>Spermatophyta</taxon>
        <taxon>Magnoliopsida</taxon>
        <taxon>eudicotyledons</taxon>
        <taxon>Gunneridae</taxon>
        <taxon>Pentapetalae</taxon>
        <taxon>rosids</taxon>
        <taxon>fabids</taxon>
        <taxon>Rosales</taxon>
        <taxon>Rosaceae</taxon>
        <taxon>Rosoideae</taxon>
        <taxon>Rosoideae incertae sedis</taxon>
        <taxon>Rosa</taxon>
    </lineage>
</organism>
<name>A0A2P6Q800_ROSCH</name>
<dbReference type="Proteomes" id="UP000238479">
    <property type="component" value="Chromosome 5"/>
</dbReference>
<dbReference type="AlphaFoldDB" id="A0A2P6Q800"/>
<dbReference type="Gramene" id="PRQ30294">
    <property type="protein sequence ID" value="PRQ30294"/>
    <property type="gene ID" value="RchiOBHm_Chr5g0023041"/>
</dbReference>
<keyword evidence="2" id="KW-1185">Reference proteome</keyword>
<sequence length="79" mass="8691">MEKYLPIVGTTTSMMIANIPTAPSSQPLLGPSCWIPNTVDRMTHTKRRKTVQSKQDCRRSLKKLGVGACVVETTALCRS</sequence>
<accession>A0A2P6Q800</accession>
<dbReference type="EMBL" id="PDCK01000043">
    <property type="protein sequence ID" value="PRQ30294.1"/>
    <property type="molecule type" value="Genomic_DNA"/>
</dbReference>
<gene>
    <name evidence="1" type="ORF">RchiOBHm_Chr5g0023041</name>
</gene>
<comment type="caution">
    <text evidence="1">The sequence shown here is derived from an EMBL/GenBank/DDBJ whole genome shotgun (WGS) entry which is preliminary data.</text>
</comment>
<reference evidence="1 2" key="1">
    <citation type="journal article" date="2018" name="Nat. Genet.">
        <title>The Rosa genome provides new insights in the design of modern roses.</title>
        <authorList>
            <person name="Bendahmane M."/>
        </authorList>
    </citation>
    <scope>NUCLEOTIDE SEQUENCE [LARGE SCALE GENOMIC DNA]</scope>
    <source>
        <strain evidence="2">cv. Old Blush</strain>
    </source>
</reference>
<evidence type="ECO:0000313" key="2">
    <source>
        <dbReference type="Proteomes" id="UP000238479"/>
    </source>
</evidence>
<evidence type="ECO:0000313" key="1">
    <source>
        <dbReference type="EMBL" id="PRQ30294.1"/>
    </source>
</evidence>
<proteinExistence type="predicted"/>
<protein>
    <submittedName>
        <fullName evidence="1">Uncharacterized protein</fullName>
    </submittedName>
</protein>